<keyword evidence="1" id="KW-0812">Transmembrane</keyword>
<reference evidence="2 3" key="2">
    <citation type="submission" date="2018-11" db="EMBL/GenBank/DDBJ databases">
        <authorList>
            <consortium name="Pathogen Informatics"/>
        </authorList>
    </citation>
    <scope>NUCLEOTIDE SEQUENCE [LARGE SCALE GENOMIC DNA]</scope>
    <source>
        <strain evidence="2 3">MHpl1</strain>
    </source>
</reference>
<accession>A0A0N4W694</accession>
<sequence>MNGRQLAIHSDRVAERTTDPHGRLWSTTCEEGASDARNGGAATADECFVFVCLCYVFVLVFACHVLVAVCPRQSLSFPLYVPVRPCLNTSVRALLFLSVNPFVCVLSMSVLVCLSVPVYLSVCKTAGVCLHFHSFCLSSLTC</sequence>
<dbReference type="AlphaFoldDB" id="A0A0N4W694"/>
<dbReference type="OrthoDB" id="10562565at2759"/>
<evidence type="ECO:0000256" key="1">
    <source>
        <dbReference type="SAM" id="Phobius"/>
    </source>
</evidence>
<keyword evidence="3" id="KW-1185">Reference proteome</keyword>
<organism evidence="4">
    <name type="scientific">Haemonchus placei</name>
    <name type="common">Barber's pole worm</name>
    <dbReference type="NCBI Taxonomy" id="6290"/>
    <lineage>
        <taxon>Eukaryota</taxon>
        <taxon>Metazoa</taxon>
        <taxon>Ecdysozoa</taxon>
        <taxon>Nematoda</taxon>
        <taxon>Chromadorea</taxon>
        <taxon>Rhabditida</taxon>
        <taxon>Rhabditina</taxon>
        <taxon>Rhabditomorpha</taxon>
        <taxon>Strongyloidea</taxon>
        <taxon>Trichostrongylidae</taxon>
        <taxon>Haemonchus</taxon>
    </lineage>
</organism>
<feature type="transmembrane region" description="Helical" evidence="1">
    <location>
        <begin position="91"/>
        <end position="120"/>
    </location>
</feature>
<evidence type="ECO:0000313" key="2">
    <source>
        <dbReference type="EMBL" id="VDO26341.1"/>
    </source>
</evidence>
<name>A0A0N4W694_HAEPC</name>
<feature type="transmembrane region" description="Helical" evidence="1">
    <location>
        <begin position="48"/>
        <end position="70"/>
    </location>
</feature>
<reference evidence="4" key="1">
    <citation type="submission" date="2017-02" db="UniProtKB">
        <authorList>
            <consortium name="WormBaseParasite"/>
        </authorList>
    </citation>
    <scope>IDENTIFICATION</scope>
</reference>
<keyword evidence="1" id="KW-0472">Membrane</keyword>
<dbReference type="WBParaSite" id="HPLM_0000555101-mRNA-1">
    <property type="protein sequence ID" value="HPLM_0000555101-mRNA-1"/>
    <property type="gene ID" value="HPLM_0000555101"/>
</dbReference>
<gene>
    <name evidence="2" type="ORF">HPLM_LOCUS5543</name>
</gene>
<proteinExistence type="predicted"/>
<evidence type="ECO:0000313" key="3">
    <source>
        <dbReference type="Proteomes" id="UP000268014"/>
    </source>
</evidence>
<keyword evidence="1" id="KW-1133">Transmembrane helix</keyword>
<dbReference type="EMBL" id="UZAF01016355">
    <property type="protein sequence ID" value="VDO26341.1"/>
    <property type="molecule type" value="Genomic_DNA"/>
</dbReference>
<evidence type="ECO:0000313" key="4">
    <source>
        <dbReference type="WBParaSite" id="HPLM_0000555101-mRNA-1"/>
    </source>
</evidence>
<protein>
    <submittedName>
        <fullName evidence="4">Mucin-associated surface protein (MASP)</fullName>
    </submittedName>
</protein>
<dbReference type="Proteomes" id="UP000268014">
    <property type="component" value="Unassembled WGS sequence"/>
</dbReference>